<proteinExistence type="predicted"/>
<dbReference type="AlphaFoldDB" id="A0A6N2K9D9"/>
<gene>
    <name evidence="1" type="ORF">SVIM_LOCUS1319</name>
</gene>
<organism evidence="1">
    <name type="scientific">Salix viminalis</name>
    <name type="common">Common osier</name>
    <name type="synonym">Basket willow</name>
    <dbReference type="NCBI Taxonomy" id="40686"/>
    <lineage>
        <taxon>Eukaryota</taxon>
        <taxon>Viridiplantae</taxon>
        <taxon>Streptophyta</taxon>
        <taxon>Embryophyta</taxon>
        <taxon>Tracheophyta</taxon>
        <taxon>Spermatophyta</taxon>
        <taxon>Magnoliopsida</taxon>
        <taxon>eudicotyledons</taxon>
        <taxon>Gunneridae</taxon>
        <taxon>Pentapetalae</taxon>
        <taxon>rosids</taxon>
        <taxon>fabids</taxon>
        <taxon>Malpighiales</taxon>
        <taxon>Salicaceae</taxon>
        <taxon>Saliceae</taxon>
        <taxon>Salix</taxon>
    </lineage>
</organism>
<accession>A0A6N2K9D9</accession>
<protein>
    <submittedName>
        <fullName evidence="1">Uncharacterized protein</fullName>
    </submittedName>
</protein>
<evidence type="ECO:0000313" key="1">
    <source>
        <dbReference type="EMBL" id="VFU19900.1"/>
    </source>
</evidence>
<sequence length="102" mass="11483">MDKKERRFHSLDDICNRLYNFIAKINVSEHAFKTVKSGHPMPQNLAKTKMKLWLGLSMNLEGTGSVSLKGEVGDCANHLEDYLQIVEEKLSGSGLTFKTVEN</sequence>
<dbReference type="EMBL" id="CAADRP010000001">
    <property type="protein sequence ID" value="VFU19900.1"/>
    <property type="molecule type" value="Genomic_DNA"/>
</dbReference>
<reference evidence="1" key="1">
    <citation type="submission" date="2019-03" db="EMBL/GenBank/DDBJ databases">
        <authorList>
            <person name="Mank J."/>
            <person name="Almeida P."/>
        </authorList>
    </citation>
    <scope>NUCLEOTIDE SEQUENCE</scope>
    <source>
        <strain evidence="1">78183</strain>
    </source>
</reference>
<name>A0A6N2K9D9_SALVM</name>